<evidence type="ECO:0000313" key="3">
    <source>
        <dbReference type="Proteomes" id="UP001139648"/>
    </source>
</evidence>
<protein>
    <submittedName>
        <fullName evidence="2">Uncharacterized protein</fullName>
    </submittedName>
</protein>
<organism evidence="2 3">
    <name type="scientific">Nonomuraea thailandensis</name>
    <dbReference type="NCBI Taxonomy" id="1188745"/>
    <lineage>
        <taxon>Bacteria</taxon>
        <taxon>Bacillati</taxon>
        <taxon>Actinomycetota</taxon>
        <taxon>Actinomycetes</taxon>
        <taxon>Streptosporangiales</taxon>
        <taxon>Streptosporangiaceae</taxon>
        <taxon>Nonomuraea</taxon>
    </lineage>
</organism>
<reference evidence="2" key="1">
    <citation type="submission" date="2022-06" db="EMBL/GenBank/DDBJ databases">
        <title>Sequencing the genomes of 1000 actinobacteria strains.</title>
        <authorList>
            <person name="Klenk H.-P."/>
        </authorList>
    </citation>
    <scope>NUCLEOTIDE SEQUENCE</scope>
    <source>
        <strain evidence="2">DSM 46694</strain>
    </source>
</reference>
<keyword evidence="3" id="KW-1185">Reference proteome</keyword>
<dbReference type="EMBL" id="JAMZEB010000002">
    <property type="protein sequence ID" value="MCP2357089.1"/>
    <property type="molecule type" value="Genomic_DNA"/>
</dbReference>
<dbReference type="AlphaFoldDB" id="A0A9X2GDF9"/>
<accession>A0A9X2GDF9</accession>
<comment type="caution">
    <text evidence="2">The sequence shown here is derived from an EMBL/GenBank/DDBJ whole genome shotgun (WGS) entry which is preliminary data.</text>
</comment>
<dbReference type="Proteomes" id="UP001139648">
    <property type="component" value="Unassembled WGS sequence"/>
</dbReference>
<sequence>MSPPDAPGRGACAAGRGGQDALVHNCPSGFTSDTVVTAFDRMRNEGGPAMRHLIDDGLILNEGSVAAERQARTTAGHLGRGADGREHEEAGPAEGETAERE</sequence>
<dbReference type="RefSeq" id="WP_253744227.1">
    <property type="nucleotide sequence ID" value="NZ_BAABKA010000103.1"/>
</dbReference>
<proteinExistence type="predicted"/>
<gene>
    <name evidence="2" type="ORF">HD597_004109</name>
</gene>
<feature type="compositionally biased region" description="Basic and acidic residues" evidence="1">
    <location>
        <begin position="80"/>
        <end position="90"/>
    </location>
</feature>
<feature type="region of interest" description="Disordered" evidence="1">
    <location>
        <begin position="68"/>
        <end position="101"/>
    </location>
</feature>
<name>A0A9X2GDF9_9ACTN</name>
<evidence type="ECO:0000256" key="1">
    <source>
        <dbReference type="SAM" id="MobiDB-lite"/>
    </source>
</evidence>
<evidence type="ECO:0000313" key="2">
    <source>
        <dbReference type="EMBL" id="MCP2357089.1"/>
    </source>
</evidence>